<keyword evidence="4" id="KW-0964">Secreted</keyword>
<dbReference type="STRING" id="283909.R7UDX3"/>
<dbReference type="Gene3D" id="3.30.2460.20">
    <property type="match status" value="1"/>
</dbReference>
<gene>
    <name evidence="10" type="ORF">CAPTEDRAFT_216606</name>
</gene>
<keyword evidence="5" id="KW-0272">Extracellular matrix</keyword>
<dbReference type="EMBL" id="KB304521">
    <property type="protein sequence ID" value="ELU01968.1"/>
    <property type="molecule type" value="Genomic_DNA"/>
</dbReference>
<evidence type="ECO:0000313" key="11">
    <source>
        <dbReference type="EnsemblMetazoa" id="CapteP216606"/>
    </source>
</evidence>
<keyword evidence="8" id="KW-0449">Lipoprotein</keyword>
<evidence type="ECO:0000256" key="8">
    <source>
        <dbReference type="ARBA" id="ARBA00023288"/>
    </source>
</evidence>
<proteinExistence type="inferred from homology"/>
<dbReference type="InterPro" id="IPR043158">
    <property type="entry name" value="Wnt_C"/>
</dbReference>
<evidence type="ECO:0000256" key="5">
    <source>
        <dbReference type="ARBA" id="ARBA00022530"/>
    </source>
</evidence>
<dbReference type="EMBL" id="AMQN01009069">
    <property type="status" value="NOT_ANNOTATED_CDS"/>
    <property type="molecule type" value="Genomic_DNA"/>
</dbReference>
<keyword evidence="7" id="KW-1015">Disulfide bond</keyword>
<evidence type="ECO:0000256" key="2">
    <source>
        <dbReference type="ARBA" id="ARBA00005683"/>
    </source>
</evidence>
<dbReference type="OMA" id="ANWWYLG"/>
<protein>
    <recommendedName>
        <fullName evidence="9">Protein Wnt</fullName>
    </recommendedName>
</protein>
<dbReference type="InterPro" id="IPR018161">
    <property type="entry name" value="Wnt_CS"/>
</dbReference>
<reference evidence="11" key="3">
    <citation type="submission" date="2015-06" db="UniProtKB">
        <authorList>
            <consortium name="EnsemblMetazoa"/>
        </authorList>
    </citation>
    <scope>IDENTIFICATION</scope>
</reference>
<dbReference type="OrthoDB" id="5945655at2759"/>
<dbReference type="AlphaFoldDB" id="R7UDX3"/>
<evidence type="ECO:0000256" key="9">
    <source>
        <dbReference type="RuleBase" id="RU003500"/>
    </source>
</evidence>
<comment type="similarity">
    <text evidence="2 9">Belongs to the Wnt family.</text>
</comment>
<dbReference type="FunFam" id="3.30.2460.20:FF:000001">
    <property type="entry name" value="Wnt homolog"/>
    <property type="match status" value="1"/>
</dbReference>
<dbReference type="PRINTS" id="PR01349">
    <property type="entry name" value="WNTPROTEIN"/>
</dbReference>
<dbReference type="InterPro" id="IPR009143">
    <property type="entry name" value="Wnt6"/>
</dbReference>
<dbReference type="Proteomes" id="UP000014760">
    <property type="component" value="Unassembled WGS sequence"/>
</dbReference>
<reference evidence="12" key="1">
    <citation type="submission" date="2012-12" db="EMBL/GenBank/DDBJ databases">
        <authorList>
            <person name="Hellsten U."/>
            <person name="Grimwood J."/>
            <person name="Chapman J.A."/>
            <person name="Shapiro H."/>
            <person name="Aerts A."/>
            <person name="Otillar R.P."/>
            <person name="Terry A.Y."/>
            <person name="Boore J.L."/>
            <person name="Simakov O."/>
            <person name="Marletaz F."/>
            <person name="Cho S.-J."/>
            <person name="Edsinger-Gonzales E."/>
            <person name="Havlak P."/>
            <person name="Kuo D.-H."/>
            <person name="Larsson T."/>
            <person name="Lv J."/>
            <person name="Arendt D."/>
            <person name="Savage R."/>
            <person name="Osoegawa K."/>
            <person name="de Jong P."/>
            <person name="Lindberg D.R."/>
            <person name="Seaver E.C."/>
            <person name="Weisblat D.A."/>
            <person name="Putnam N.H."/>
            <person name="Grigoriev I.V."/>
            <person name="Rokhsar D.S."/>
        </authorList>
    </citation>
    <scope>NUCLEOTIDE SEQUENCE</scope>
    <source>
        <strain evidence="12">I ESC-2004</strain>
    </source>
</reference>
<sequence>MGIDECQHQFRDRRWNCTTYNDTDVFGKVLDLKTREKAYIYAVSSAGVMFAVTTACAKGELHICDCDEKVRSQDTKGGFIWGGCSHNVAFGDRFTREFVDSNENRFNDEGLMNLWNNNAGRKAIRTSMKLLCKCHGVSGSCSAKICWKTMTGFRNIGSQLKDKFDGASRVIHHDKKHRLKPMDRYQKKPNKKDLVYLQESPDFCSSNTTIGSLGTQGRACNKTSYGLDGCSLMCCGRGYQTTLITVVEDCNCKFVWCCNVVCDECIKREERHICN</sequence>
<keyword evidence="6 9" id="KW-0879">Wnt signaling pathway</keyword>
<evidence type="ECO:0000256" key="7">
    <source>
        <dbReference type="ARBA" id="ARBA00023157"/>
    </source>
</evidence>
<comment type="function">
    <text evidence="9">Ligand for members of the frizzled family of seven transmembrane receptors.</text>
</comment>
<evidence type="ECO:0000256" key="1">
    <source>
        <dbReference type="ARBA" id="ARBA00004498"/>
    </source>
</evidence>
<dbReference type="SMART" id="SM00097">
    <property type="entry name" value="WNT1"/>
    <property type="match status" value="1"/>
</dbReference>
<dbReference type="GO" id="GO:0005125">
    <property type="term" value="F:cytokine activity"/>
    <property type="evidence" value="ECO:0007669"/>
    <property type="project" value="TreeGrafter"/>
</dbReference>
<evidence type="ECO:0000256" key="6">
    <source>
        <dbReference type="ARBA" id="ARBA00022687"/>
    </source>
</evidence>
<dbReference type="EnsemblMetazoa" id="CapteT216606">
    <property type="protein sequence ID" value="CapteP216606"/>
    <property type="gene ID" value="CapteG216606"/>
</dbReference>
<dbReference type="GO" id="GO:0030182">
    <property type="term" value="P:neuron differentiation"/>
    <property type="evidence" value="ECO:0007669"/>
    <property type="project" value="TreeGrafter"/>
</dbReference>
<dbReference type="GO" id="GO:0060070">
    <property type="term" value="P:canonical Wnt signaling pathway"/>
    <property type="evidence" value="ECO:0007669"/>
    <property type="project" value="TreeGrafter"/>
</dbReference>
<dbReference type="PANTHER" id="PTHR12027">
    <property type="entry name" value="WNT RELATED"/>
    <property type="match status" value="1"/>
</dbReference>
<dbReference type="GO" id="GO:0045165">
    <property type="term" value="P:cell fate commitment"/>
    <property type="evidence" value="ECO:0007669"/>
    <property type="project" value="TreeGrafter"/>
</dbReference>
<dbReference type="GO" id="GO:0005109">
    <property type="term" value="F:frizzled binding"/>
    <property type="evidence" value="ECO:0007669"/>
    <property type="project" value="TreeGrafter"/>
</dbReference>
<dbReference type="HOGENOM" id="CLU_033039_1_4_1"/>
<evidence type="ECO:0000256" key="4">
    <source>
        <dbReference type="ARBA" id="ARBA00022525"/>
    </source>
</evidence>
<evidence type="ECO:0000313" key="12">
    <source>
        <dbReference type="Proteomes" id="UP000014760"/>
    </source>
</evidence>
<dbReference type="Pfam" id="PF00110">
    <property type="entry name" value="wnt"/>
    <property type="match status" value="1"/>
</dbReference>
<evidence type="ECO:0000313" key="10">
    <source>
        <dbReference type="EMBL" id="ELU01968.1"/>
    </source>
</evidence>
<evidence type="ECO:0000256" key="3">
    <source>
        <dbReference type="ARBA" id="ARBA00022473"/>
    </source>
</evidence>
<dbReference type="PANTHER" id="PTHR12027:SF99">
    <property type="entry name" value="PROTEIN WNT"/>
    <property type="match status" value="1"/>
</dbReference>
<keyword evidence="3 9" id="KW-0217">Developmental protein</keyword>
<accession>R7UDX3</accession>
<keyword evidence="12" id="KW-1185">Reference proteome</keyword>
<name>R7UDX3_CAPTE</name>
<dbReference type="InterPro" id="IPR005817">
    <property type="entry name" value="Wnt"/>
</dbReference>
<dbReference type="PROSITE" id="PS00246">
    <property type="entry name" value="WNT1"/>
    <property type="match status" value="1"/>
</dbReference>
<dbReference type="CDD" id="cd19338">
    <property type="entry name" value="Wnt_Wnt6"/>
    <property type="match status" value="1"/>
</dbReference>
<reference evidence="10 12" key="2">
    <citation type="journal article" date="2013" name="Nature">
        <title>Insights into bilaterian evolution from three spiralian genomes.</title>
        <authorList>
            <person name="Simakov O."/>
            <person name="Marletaz F."/>
            <person name="Cho S.J."/>
            <person name="Edsinger-Gonzales E."/>
            <person name="Havlak P."/>
            <person name="Hellsten U."/>
            <person name="Kuo D.H."/>
            <person name="Larsson T."/>
            <person name="Lv J."/>
            <person name="Arendt D."/>
            <person name="Savage R."/>
            <person name="Osoegawa K."/>
            <person name="de Jong P."/>
            <person name="Grimwood J."/>
            <person name="Chapman J.A."/>
            <person name="Shapiro H."/>
            <person name="Aerts A."/>
            <person name="Otillar R.P."/>
            <person name="Terry A.Y."/>
            <person name="Boore J.L."/>
            <person name="Grigoriev I.V."/>
            <person name="Lindberg D.R."/>
            <person name="Seaver E.C."/>
            <person name="Weisblat D.A."/>
            <person name="Putnam N.H."/>
            <person name="Rokhsar D.S."/>
        </authorList>
    </citation>
    <scope>NUCLEOTIDE SEQUENCE</scope>
    <source>
        <strain evidence="10 12">I ESC-2004</strain>
    </source>
</reference>
<dbReference type="GO" id="GO:0005615">
    <property type="term" value="C:extracellular space"/>
    <property type="evidence" value="ECO:0007669"/>
    <property type="project" value="TreeGrafter"/>
</dbReference>
<organism evidence="10">
    <name type="scientific">Capitella teleta</name>
    <name type="common">Polychaete worm</name>
    <dbReference type="NCBI Taxonomy" id="283909"/>
    <lineage>
        <taxon>Eukaryota</taxon>
        <taxon>Metazoa</taxon>
        <taxon>Spiralia</taxon>
        <taxon>Lophotrochozoa</taxon>
        <taxon>Annelida</taxon>
        <taxon>Polychaeta</taxon>
        <taxon>Sedentaria</taxon>
        <taxon>Scolecida</taxon>
        <taxon>Capitellidae</taxon>
        <taxon>Capitella</taxon>
    </lineage>
</organism>
<comment type="subcellular location">
    <subcellularLocation>
        <location evidence="1 9">Secreted</location>
        <location evidence="1 9">Extracellular space</location>
        <location evidence="1 9">Extracellular matrix</location>
    </subcellularLocation>
</comment>